<gene>
    <name evidence="3" type="ORF">BDD16_002629</name>
</gene>
<dbReference type="InterPro" id="IPR018946">
    <property type="entry name" value="PhoD-like_MPP"/>
</dbReference>
<feature type="domain" description="Phospholipase D N-terminal" evidence="2">
    <location>
        <begin position="47"/>
        <end position="143"/>
    </location>
</feature>
<organism evidence="3 4">
    <name type="scientific">Sphaerotilus montanus</name>
    <dbReference type="NCBI Taxonomy" id="522889"/>
    <lineage>
        <taxon>Bacteria</taxon>
        <taxon>Pseudomonadati</taxon>
        <taxon>Pseudomonadota</taxon>
        <taxon>Betaproteobacteria</taxon>
        <taxon>Burkholderiales</taxon>
        <taxon>Sphaerotilaceae</taxon>
        <taxon>Sphaerotilus</taxon>
    </lineage>
</organism>
<dbReference type="PANTHER" id="PTHR43606">
    <property type="entry name" value="PHOSPHATASE, PUTATIVE (AFU_ORTHOLOGUE AFUA_6G08710)-RELATED"/>
    <property type="match status" value="1"/>
</dbReference>
<feature type="domain" description="PhoD-like phosphatase metallophosphatase" evidence="1">
    <location>
        <begin position="156"/>
        <end position="491"/>
    </location>
</feature>
<dbReference type="InterPro" id="IPR038607">
    <property type="entry name" value="PhoD-like_sf"/>
</dbReference>
<evidence type="ECO:0000313" key="4">
    <source>
        <dbReference type="Proteomes" id="UP000518288"/>
    </source>
</evidence>
<keyword evidence="3" id="KW-0378">Hydrolase</keyword>
<dbReference type="AlphaFoldDB" id="A0A7Y9U643"/>
<dbReference type="Proteomes" id="UP000518288">
    <property type="component" value="Unassembled WGS sequence"/>
</dbReference>
<reference evidence="3 4" key="1">
    <citation type="submission" date="2020-07" db="EMBL/GenBank/DDBJ databases">
        <title>Genomic Encyclopedia of Archaeal and Bacterial Type Strains, Phase II (KMG-II): from individual species to whole genera.</title>
        <authorList>
            <person name="Goeker M."/>
        </authorList>
    </citation>
    <scope>NUCLEOTIDE SEQUENCE [LARGE SCALE GENOMIC DNA]</scope>
    <source>
        <strain evidence="3 4">DSM 21226</strain>
    </source>
</reference>
<dbReference type="EMBL" id="JACCFH010000001">
    <property type="protein sequence ID" value="NYG33643.1"/>
    <property type="molecule type" value="Genomic_DNA"/>
</dbReference>
<evidence type="ECO:0000259" key="2">
    <source>
        <dbReference type="Pfam" id="PF16655"/>
    </source>
</evidence>
<dbReference type="SUPFAM" id="SSF56300">
    <property type="entry name" value="Metallo-dependent phosphatases"/>
    <property type="match status" value="1"/>
</dbReference>
<keyword evidence="4" id="KW-1185">Reference proteome</keyword>
<comment type="caution">
    <text evidence="3">The sequence shown here is derived from an EMBL/GenBank/DDBJ whole genome shotgun (WGS) entry which is preliminary data.</text>
</comment>
<dbReference type="InterPro" id="IPR052900">
    <property type="entry name" value="Phospholipid_Metab_Enz"/>
</dbReference>
<dbReference type="EC" id="3.1.3.1" evidence="3"/>
<accession>A0A7Y9U643</accession>
<dbReference type="RefSeq" id="WP_179634385.1">
    <property type="nucleotide sequence ID" value="NZ_JACCFH010000001.1"/>
</dbReference>
<dbReference type="PANTHER" id="PTHR43606:SF2">
    <property type="entry name" value="ALKALINE PHOSPHATASE FAMILY PROTEIN (AFU_ORTHOLOGUE AFUA_5G03860)"/>
    <property type="match status" value="1"/>
</dbReference>
<dbReference type="CDD" id="cd07389">
    <property type="entry name" value="MPP_PhoD"/>
    <property type="match status" value="1"/>
</dbReference>
<protein>
    <submittedName>
        <fullName evidence="3">Alkaline phosphatase D</fullName>
        <ecNumber evidence="3">3.1.3.1</ecNumber>
    </submittedName>
</protein>
<name>A0A7Y9U643_9BURK</name>
<evidence type="ECO:0000313" key="3">
    <source>
        <dbReference type="EMBL" id="NYG33643.1"/>
    </source>
</evidence>
<evidence type="ECO:0000259" key="1">
    <source>
        <dbReference type="Pfam" id="PF09423"/>
    </source>
</evidence>
<dbReference type="Pfam" id="PF16655">
    <property type="entry name" value="PhoD_N"/>
    <property type="match status" value="1"/>
</dbReference>
<dbReference type="InterPro" id="IPR032093">
    <property type="entry name" value="PhoD_N"/>
</dbReference>
<dbReference type="Gene3D" id="3.60.21.70">
    <property type="entry name" value="PhoD-like phosphatase"/>
    <property type="match status" value="1"/>
</dbReference>
<dbReference type="Gene3D" id="2.60.40.380">
    <property type="entry name" value="Purple acid phosphatase-like, N-terminal"/>
    <property type="match status" value="1"/>
</dbReference>
<dbReference type="GO" id="GO:0004035">
    <property type="term" value="F:alkaline phosphatase activity"/>
    <property type="evidence" value="ECO:0007669"/>
    <property type="project" value="UniProtKB-EC"/>
</dbReference>
<dbReference type="Pfam" id="PF09423">
    <property type="entry name" value="PhoD"/>
    <property type="match status" value="1"/>
</dbReference>
<sequence>MHLSRRSTLASLSRWAALLAAQRVLSAPNAGLTRLANPRFESDPFALGVASGQPRPRSVVLWTRLMADPGQAGAELPPALIPVTWQVADDDNFARIVRSGTVLADPAQAHSVRVLVEHLQPARRYCYRFLAGGVASPVGRTRTAPAENADVDRLRLALASCQHYEQGWFTAHREIAGQDLDAVVFVGDYIYDSSNRRFLLRAHEAEEPCTLDEFRARHVTYKRDPDLQACHAAHPWILAWDDHEVRNDYAGVFGDEETGSPQEFLRMRTAAYQAYFEHQPLAPDQLPGATGVRMHDRFRWGRLADLWMLDGRQYRSPQACNAPGVAGGHVRWHCHALADNQGTVLGADQERWLQDGLRSATGRWKLIGQSTQMSPWGLPGPDGRKLVYSDGWDGYPAARTRLLEHIATHQLQNVVFLGGDVHRHVAARLRANPDDPRTPVVASEFVTSSITTAGLPESLMSLIRRSNADILHARSDERGYMALDVTDRSLHCVARATGFPVLAHAQLHTQARFRVDSGRAGPQRE</sequence>
<proteinExistence type="predicted"/>
<dbReference type="InterPro" id="IPR029052">
    <property type="entry name" value="Metallo-depent_PP-like"/>
</dbReference>